<keyword evidence="2" id="KW-1185">Reference proteome</keyword>
<proteinExistence type="predicted"/>
<dbReference type="Gene3D" id="3.40.50.1110">
    <property type="entry name" value="SGNH hydrolase"/>
    <property type="match status" value="1"/>
</dbReference>
<dbReference type="InterPro" id="IPR050592">
    <property type="entry name" value="GDSL_lipolytic_enzyme"/>
</dbReference>
<comment type="caution">
    <text evidence="1">The sequence shown here is derived from an EMBL/GenBank/DDBJ whole genome shotgun (WGS) entry which is preliminary data.</text>
</comment>
<dbReference type="GO" id="GO:0005576">
    <property type="term" value="C:extracellular region"/>
    <property type="evidence" value="ECO:0007669"/>
    <property type="project" value="TreeGrafter"/>
</dbReference>
<sequence>MDGTSFTVVKVFDKERKYGFRIANKGCCGIGTIEVAFLCKCPCPDVYNYVFWDSFHPIETTYRILVHQLDFARMVHGSVLNDALKSLFNAEKKGKREVMIRPSPKNNPNDIFKLLVGCVSAKRLVATDSVR</sequence>
<protein>
    <submittedName>
        <fullName evidence="1">Uncharacterized protein</fullName>
    </submittedName>
</protein>
<reference evidence="1" key="1">
    <citation type="submission" date="2023-02" db="EMBL/GenBank/DDBJ databases">
        <title>Genome of toxic invasive species Heracleum sosnowskyi carries increased number of genes despite the absence of recent whole-genome duplications.</title>
        <authorList>
            <person name="Schelkunov M."/>
            <person name="Shtratnikova V."/>
            <person name="Makarenko M."/>
            <person name="Klepikova A."/>
            <person name="Omelchenko D."/>
            <person name="Novikova G."/>
            <person name="Obukhova E."/>
            <person name="Bogdanov V."/>
            <person name="Penin A."/>
            <person name="Logacheva M."/>
        </authorList>
    </citation>
    <scope>NUCLEOTIDE SEQUENCE</scope>
    <source>
        <strain evidence="1">Hsosn_3</strain>
        <tissue evidence="1">Leaf</tissue>
    </source>
</reference>
<organism evidence="1 2">
    <name type="scientific">Heracleum sosnowskyi</name>
    <dbReference type="NCBI Taxonomy" id="360622"/>
    <lineage>
        <taxon>Eukaryota</taxon>
        <taxon>Viridiplantae</taxon>
        <taxon>Streptophyta</taxon>
        <taxon>Embryophyta</taxon>
        <taxon>Tracheophyta</taxon>
        <taxon>Spermatophyta</taxon>
        <taxon>Magnoliopsida</taxon>
        <taxon>eudicotyledons</taxon>
        <taxon>Gunneridae</taxon>
        <taxon>Pentapetalae</taxon>
        <taxon>asterids</taxon>
        <taxon>campanulids</taxon>
        <taxon>Apiales</taxon>
        <taxon>Apiaceae</taxon>
        <taxon>Apioideae</taxon>
        <taxon>apioid superclade</taxon>
        <taxon>Tordylieae</taxon>
        <taxon>Tordyliinae</taxon>
        <taxon>Heracleum</taxon>
    </lineage>
</organism>
<dbReference type="InterPro" id="IPR036514">
    <property type="entry name" value="SGNH_hydro_sf"/>
</dbReference>
<dbReference type="AlphaFoldDB" id="A0AAD8JCD0"/>
<gene>
    <name evidence="1" type="ORF">POM88_009728</name>
</gene>
<dbReference type="PANTHER" id="PTHR45642:SF138">
    <property type="entry name" value="GDSL ESTERASE_LIPASE EXL3-LIKE"/>
    <property type="match status" value="1"/>
</dbReference>
<dbReference type="EMBL" id="JAUIZM010000002">
    <property type="protein sequence ID" value="KAK1399865.1"/>
    <property type="molecule type" value="Genomic_DNA"/>
</dbReference>
<dbReference type="PANTHER" id="PTHR45642">
    <property type="entry name" value="GDSL ESTERASE/LIPASE EXL3"/>
    <property type="match status" value="1"/>
</dbReference>
<accession>A0AAD8JCD0</accession>
<evidence type="ECO:0000313" key="2">
    <source>
        <dbReference type="Proteomes" id="UP001237642"/>
    </source>
</evidence>
<reference evidence="1" key="2">
    <citation type="submission" date="2023-05" db="EMBL/GenBank/DDBJ databases">
        <authorList>
            <person name="Schelkunov M.I."/>
        </authorList>
    </citation>
    <scope>NUCLEOTIDE SEQUENCE</scope>
    <source>
        <strain evidence="1">Hsosn_3</strain>
        <tissue evidence="1">Leaf</tissue>
    </source>
</reference>
<dbReference type="Proteomes" id="UP001237642">
    <property type="component" value="Unassembled WGS sequence"/>
</dbReference>
<dbReference type="Gene3D" id="3.30.1370.30">
    <property type="match status" value="1"/>
</dbReference>
<name>A0AAD8JCD0_9APIA</name>
<evidence type="ECO:0000313" key="1">
    <source>
        <dbReference type="EMBL" id="KAK1399865.1"/>
    </source>
</evidence>